<dbReference type="Gene3D" id="2.60.120.700">
    <property type="entry name" value="Peptidase G1"/>
    <property type="match status" value="1"/>
</dbReference>
<sequence length="341" mass="37341">MVRNPMGETAGALSQDSAIKLLPMPLEPFDPAVASDDDLEWFGLPTPMEYGTNPAAAAFRRNFLRKRDDAPALRFLPALVPPAPTMMELVLAVAAPQTRPAQKSLNWSGGYVMPRDGRSLVSVMASWTVPSVSAPADGSASEFQSSTWIGLDGQKFYPDSSLPQIGTRQRWLARPPAKAEYSAWFQWWARGLDLPVLDLALPVAAGDQISAILTVLDERTVRCNLKNASQGIVLQAFDARAPAGLLVSGATAEWIMERPSPMGTDGWESYELPAYTDFAFSSCLAESAAPESPARREHDLESVRLLRMYEIDRKPASLRTISSAHRDLGPPQRLEMRYVAP</sequence>
<gene>
    <name evidence="2" type="ORF">SAMN05660750_01087</name>
</gene>
<dbReference type="RefSeq" id="WP_079591188.1">
    <property type="nucleotide sequence ID" value="NZ_FUYX01000002.1"/>
</dbReference>
<dbReference type="OrthoDB" id="7988450at2"/>
<dbReference type="InterPro" id="IPR038656">
    <property type="entry name" value="Peptidase_G1_sf"/>
</dbReference>
<dbReference type="InterPro" id="IPR013320">
    <property type="entry name" value="ConA-like_dom_sf"/>
</dbReference>
<evidence type="ECO:0000313" key="3">
    <source>
        <dbReference type="Proteomes" id="UP000190130"/>
    </source>
</evidence>
<accession>A0A1T5BWF4</accession>
<evidence type="ECO:0000256" key="1">
    <source>
        <dbReference type="PIRSR" id="PIRSR600250-50"/>
    </source>
</evidence>
<dbReference type="CDD" id="cd13426">
    <property type="entry name" value="Peptidase_G1"/>
    <property type="match status" value="1"/>
</dbReference>
<proteinExistence type="predicted"/>
<dbReference type="PANTHER" id="PTHR37536:SF1">
    <property type="entry name" value="ASPERGILLOPEPSIN, PUTAITVE (AFU_ORTHOLOGUE AFUA_7G01200)"/>
    <property type="match status" value="1"/>
</dbReference>
<organism evidence="2 3">
    <name type="scientific">Bosea thiooxidans</name>
    <dbReference type="NCBI Taxonomy" id="53254"/>
    <lineage>
        <taxon>Bacteria</taxon>
        <taxon>Pseudomonadati</taxon>
        <taxon>Pseudomonadota</taxon>
        <taxon>Alphaproteobacteria</taxon>
        <taxon>Hyphomicrobiales</taxon>
        <taxon>Boseaceae</taxon>
        <taxon>Bosea</taxon>
    </lineage>
</organism>
<dbReference type="Pfam" id="PF01828">
    <property type="entry name" value="Peptidase_A4"/>
    <property type="match status" value="1"/>
</dbReference>
<evidence type="ECO:0000313" key="2">
    <source>
        <dbReference type="EMBL" id="SKB51461.1"/>
    </source>
</evidence>
<dbReference type="PANTHER" id="PTHR37536">
    <property type="entry name" value="PUTATIVE (AFU_ORTHOLOGUE AFUA_3G02970)-RELATED"/>
    <property type="match status" value="1"/>
</dbReference>
<dbReference type="GO" id="GO:0070007">
    <property type="term" value="F:glutamic-type endopeptidase activity"/>
    <property type="evidence" value="ECO:0007669"/>
    <property type="project" value="InterPro"/>
</dbReference>
<dbReference type="EMBL" id="FUYX01000002">
    <property type="protein sequence ID" value="SKB51461.1"/>
    <property type="molecule type" value="Genomic_DNA"/>
</dbReference>
<dbReference type="GO" id="GO:0006508">
    <property type="term" value="P:proteolysis"/>
    <property type="evidence" value="ECO:0007669"/>
    <property type="project" value="InterPro"/>
</dbReference>
<protein>
    <submittedName>
        <fullName evidence="2">Peptidase A4 family protein</fullName>
    </submittedName>
</protein>
<dbReference type="Proteomes" id="UP000190130">
    <property type="component" value="Unassembled WGS sequence"/>
</dbReference>
<feature type="active site" description="Proton acceptor" evidence="1">
    <location>
        <position position="257"/>
    </location>
</feature>
<dbReference type="AlphaFoldDB" id="A0A1T5BWF4"/>
<dbReference type="SUPFAM" id="SSF49899">
    <property type="entry name" value="Concanavalin A-like lectins/glucanases"/>
    <property type="match status" value="1"/>
</dbReference>
<name>A0A1T5BWF4_9HYPH</name>
<dbReference type="InterPro" id="IPR000250">
    <property type="entry name" value="Peptidase_G1"/>
</dbReference>
<reference evidence="2 3" key="1">
    <citation type="submission" date="2017-02" db="EMBL/GenBank/DDBJ databases">
        <authorList>
            <person name="Peterson S.W."/>
        </authorList>
    </citation>
    <scope>NUCLEOTIDE SEQUENCE [LARGE SCALE GENOMIC DNA]</scope>
    <source>
        <strain evidence="2 3">DSM 9653</strain>
    </source>
</reference>